<name>A0A551XRS0_MICAE</name>
<evidence type="ECO:0000256" key="1">
    <source>
        <dbReference type="SAM" id="Phobius"/>
    </source>
</evidence>
<keyword evidence="1" id="KW-1133">Transmembrane helix</keyword>
<feature type="transmembrane region" description="Helical" evidence="1">
    <location>
        <begin position="35"/>
        <end position="59"/>
    </location>
</feature>
<keyword evidence="1" id="KW-0812">Transmembrane</keyword>
<dbReference type="AlphaFoldDB" id="A0A551XRS0"/>
<dbReference type="NCBIfam" id="TIGR02230">
    <property type="entry name" value="ATPase_gene1"/>
    <property type="match status" value="1"/>
</dbReference>
<gene>
    <name evidence="2" type="ORF">EWV85_15805</name>
</gene>
<organism evidence="2 3">
    <name type="scientific">Microcystis aeruginosa Ma_QC_C_20070703_M131</name>
    <dbReference type="NCBI Taxonomy" id="2486263"/>
    <lineage>
        <taxon>Bacteria</taxon>
        <taxon>Bacillati</taxon>
        <taxon>Cyanobacteriota</taxon>
        <taxon>Cyanophyceae</taxon>
        <taxon>Oscillatoriophycideae</taxon>
        <taxon>Chroococcales</taxon>
        <taxon>Microcystaceae</taxon>
        <taxon>Microcystis</taxon>
    </lineage>
</organism>
<feature type="transmembrane region" description="Helical" evidence="1">
    <location>
        <begin position="71"/>
        <end position="90"/>
    </location>
</feature>
<evidence type="ECO:0000313" key="2">
    <source>
        <dbReference type="EMBL" id="TRT51406.1"/>
    </source>
</evidence>
<dbReference type="Proteomes" id="UP000316443">
    <property type="component" value="Unassembled WGS sequence"/>
</dbReference>
<sequence>MAARSHQKNRLRFSRKVGGQEERKLRARVEKKHSIWFGLGLLGLVGWSVVLPTLLGMALGIWIDREWPSRFSWTLMLMLAGLMLGCLNAGQWVKREQSAIEGAREQSKKELNHD</sequence>
<keyword evidence="1" id="KW-0472">Membrane</keyword>
<dbReference type="EMBL" id="SFCA01000160">
    <property type="protein sequence ID" value="TRT51406.1"/>
    <property type="molecule type" value="Genomic_DNA"/>
</dbReference>
<dbReference type="Pfam" id="PF09527">
    <property type="entry name" value="ATPase_gene1"/>
    <property type="match status" value="1"/>
</dbReference>
<dbReference type="InterPro" id="IPR032820">
    <property type="entry name" value="ATPase_put"/>
</dbReference>
<accession>A0A551XRS0</accession>
<reference evidence="2 3" key="1">
    <citation type="submission" date="2019-01" db="EMBL/GenBank/DDBJ databases">
        <title>Coherence of Microcystis species and biogeography revealed through population genomics.</title>
        <authorList>
            <person name="Perez-Carrascal O.M."/>
            <person name="Terrat Y."/>
            <person name="Giani A."/>
            <person name="Fortin N."/>
            <person name="Tromas N."/>
            <person name="Shapiro B.J."/>
        </authorList>
    </citation>
    <scope>NUCLEOTIDE SEQUENCE [LARGE SCALE GENOMIC DNA]</scope>
    <source>
        <strain evidence="2">Ma_QC_C_20070703_M131</strain>
    </source>
</reference>
<dbReference type="InterPro" id="IPR011744">
    <property type="entry name" value="ATPase_gene1"/>
</dbReference>
<comment type="caution">
    <text evidence="2">The sequence shown here is derived from an EMBL/GenBank/DDBJ whole genome shotgun (WGS) entry which is preliminary data.</text>
</comment>
<evidence type="ECO:0000313" key="3">
    <source>
        <dbReference type="Proteomes" id="UP000316443"/>
    </source>
</evidence>
<proteinExistence type="predicted"/>
<protein>
    <submittedName>
        <fullName evidence="2">ATPase F0F1</fullName>
    </submittedName>
</protein>